<reference evidence="2" key="1">
    <citation type="journal article" date="2023" name="G3 (Bethesda)">
        <title>A reference genome for the long-term kleptoplast-retaining sea slug Elysia crispata morphotype clarki.</title>
        <authorList>
            <person name="Eastman K.E."/>
            <person name="Pendleton A.L."/>
            <person name="Shaikh M.A."/>
            <person name="Suttiyut T."/>
            <person name="Ogas R."/>
            <person name="Tomko P."/>
            <person name="Gavelis G."/>
            <person name="Widhalm J.R."/>
            <person name="Wisecaver J.H."/>
        </authorList>
    </citation>
    <scope>NUCLEOTIDE SEQUENCE</scope>
    <source>
        <strain evidence="2">ECLA1</strain>
    </source>
</reference>
<dbReference type="Proteomes" id="UP001283361">
    <property type="component" value="Unassembled WGS sequence"/>
</dbReference>
<feature type="compositionally biased region" description="Basic residues" evidence="1">
    <location>
        <begin position="26"/>
        <end position="42"/>
    </location>
</feature>
<protein>
    <submittedName>
        <fullName evidence="2">Uncharacterized protein</fullName>
    </submittedName>
</protein>
<feature type="region of interest" description="Disordered" evidence="1">
    <location>
        <begin position="26"/>
        <end position="46"/>
    </location>
</feature>
<feature type="region of interest" description="Disordered" evidence="1">
    <location>
        <begin position="440"/>
        <end position="467"/>
    </location>
</feature>
<organism evidence="2 3">
    <name type="scientific">Elysia crispata</name>
    <name type="common">lettuce slug</name>
    <dbReference type="NCBI Taxonomy" id="231223"/>
    <lineage>
        <taxon>Eukaryota</taxon>
        <taxon>Metazoa</taxon>
        <taxon>Spiralia</taxon>
        <taxon>Lophotrochozoa</taxon>
        <taxon>Mollusca</taxon>
        <taxon>Gastropoda</taxon>
        <taxon>Heterobranchia</taxon>
        <taxon>Euthyneura</taxon>
        <taxon>Panpulmonata</taxon>
        <taxon>Sacoglossa</taxon>
        <taxon>Placobranchoidea</taxon>
        <taxon>Plakobranchidae</taxon>
        <taxon>Elysia</taxon>
    </lineage>
</organism>
<evidence type="ECO:0000313" key="2">
    <source>
        <dbReference type="EMBL" id="KAK3764633.1"/>
    </source>
</evidence>
<proteinExistence type="predicted"/>
<name>A0AAE0Z877_9GAST</name>
<accession>A0AAE0Z877</accession>
<evidence type="ECO:0000313" key="3">
    <source>
        <dbReference type="Proteomes" id="UP001283361"/>
    </source>
</evidence>
<feature type="region of interest" description="Disordered" evidence="1">
    <location>
        <begin position="390"/>
        <end position="412"/>
    </location>
</feature>
<feature type="region of interest" description="Disordered" evidence="1">
    <location>
        <begin position="340"/>
        <end position="363"/>
    </location>
</feature>
<evidence type="ECO:0000256" key="1">
    <source>
        <dbReference type="SAM" id="MobiDB-lite"/>
    </source>
</evidence>
<sequence length="480" mass="54244">MQSGSTITEASLWTHVFTHRNKRFYTPKHRPKHTRGPSKHIQHFGGKTSQNADLQFWHLTFRPQTCPFTSKYAWQKRIDIEGWREKWTKIRVVWGRRRSLTGCDGVTIIPESNPTCLGPPSELFLKASRVELEIDTSQFEFQSRLEAVGYMEVTPHLSPYHSYPTLMSLSQLPHTYLPSTVTPHLCPYHSYPTLISLAQLPHTYLPITGGAVSRGPDSVQATGLAYSAMWEDMRVDWCGRASRHGEQLTRLITVIVDYTQNTLPVSRELVDTITEYELLGSSQFNHTAGYTRIFLGVSCAENFSRKFVRGGHSRIVLPKISDTRLPLLMEGLFSRTSQTPASLSSWKDCSPEHLRHPPPSPHGRIVLPNISDTRLTLLMEGLFSRTSQTPASLSSWKDCSPEHLRHPPPSPHGRIVLPNISDTRLPLLMEGLFSRTSQTPASLSSWKDCSPEHLRHPPPSPHGRIVLPKISDTRLPLLTP</sequence>
<dbReference type="EMBL" id="JAWDGP010004422">
    <property type="protein sequence ID" value="KAK3764633.1"/>
    <property type="molecule type" value="Genomic_DNA"/>
</dbReference>
<dbReference type="AlphaFoldDB" id="A0AAE0Z877"/>
<gene>
    <name evidence="2" type="ORF">RRG08_008510</name>
</gene>
<comment type="caution">
    <text evidence="2">The sequence shown here is derived from an EMBL/GenBank/DDBJ whole genome shotgun (WGS) entry which is preliminary data.</text>
</comment>
<keyword evidence="3" id="KW-1185">Reference proteome</keyword>